<feature type="compositionally biased region" description="Polar residues" evidence="1">
    <location>
        <begin position="632"/>
        <end position="641"/>
    </location>
</feature>
<proteinExistence type="predicted"/>
<feature type="region of interest" description="Disordered" evidence="1">
    <location>
        <begin position="311"/>
        <end position="360"/>
    </location>
</feature>
<dbReference type="EMBL" id="JAUEPO010000001">
    <property type="protein sequence ID" value="KAK3335199.1"/>
    <property type="molecule type" value="Genomic_DNA"/>
</dbReference>
<comment type="caution">
    <text evidence="2">The sequence shown here is derived from an EMBL/GenBank/DDBJ whole genome shotgun (WGS) entry which is preliminary data.</text>
</comment>
<dbReference type="Proteomes" id="UP001286456">
    <property type="component" value="Unassembled WGS sequence"/>
</dbReference>
<feature type="region of interest" description="Disordered" evidence="1">
    <location>
        <begin position="500"/>
        <end position="527"/>
    </location>
</feature>
<reference evidence="2" key="2">
    <citation type="submission" date="2023-06" db="EMBL/GenBank/DDBJ databases">
        <authorList>
            <consortium name="Lawrence Berkeley National Laboratory"/>
            <person name="Haridas S."/>
            <person name="Hensen N."/>
            <person name="Bonometti L."/>
            <person name="Westerberg I."/>
            <person name="Brannstrom I.O."/>
            <person name="Guillou S."/>
            <person name="Cros-Aarteil S."/>
            <person name="Calhoun S."/>
            <person name="Kuo A."/>
            <person name="Mondo S."/>
            <person name="Pangilinan J."/>
            <person name="Riley R."/>
            <person name="Labutti K."/>
            <person name="Andreopoulos B."/>
            <person name="Lipzen A."/>
            <person name="Chen C."/>
            <person name="Yanf M."/>
            <person name="Daum C."/>
            <person name="Ng V."/>
            <person name="Clum A."/>
            <person name="Steindorff A."/>
            <person name="Ohm R."/>
            <person name="Martin F."/>
            <person name="Silar P."/>
            <person name="Natvig D."/>
            <person name="Lalanne C."/>
            <person name="Gautier V."/>
            <person name="Ament-Velasquez S.L."/>
            <person name="Kruys A."/>
            <person name="Hutchinson M.I."/>
            <person name="Powell A.J."/>
            <person name="Barry K."/>
            <person name="Miller A.N."/>
            <person name="Grigoriev I.V."/>
            <person name="Debuchy R."/>
            <person name="Gladieux P."/>
            <person name="Thoren M.H."/>
            <person name="Johannesson H."/>
        </authorList>
    </citation>
    <scope>NUCLEOTIDE SEQUENCE</scope>
    <source>
        <strain evidence="2">SMH4131-1</strain>
    </source>
</reference>
<feature type="region of interest" description="Disordered" evidence="1">
    <location>
        <begin position="621"/>
        <end position="692"/>
    </location>
</feature>
<dbReference type="AlphaFoldDB" id="A0AAE0J1H9"/>
<evidence type="ECO:0000313" key="3">
    <source>
        <dbReference type="Proteomes" id="UP001286456"/>
    </source>
</evidence>
<feature type="region of interest" description="Disordered" evidence="1">
    <location>
        <begin position="547"/>
        <end position="603"/>
    </location>
</feature>
<evidence type="ECO:0000313" key="2">
    <source>
        <dbReference type="EMBL" id="KAK3335199.1"/>
    </source>
</evidence>
<organism evidence="2 3">
    <name type="scientific">Cercophora scortea</name>
    <dbReference type="NCBI Taxonomy" id="314031"/>
    <lineage>
        <taxon>Eukaryota</taxon>
        <taxon>Fungi</taxon>
        <taxon>Dikarya</taxon>
        <taxon>Ascomycota</taxon>
        <taxon>Pezizomycotina</taxon>
        <taxon>Sordariomycetes</taxon>
        <taxon>Sordariomycetidae</taxon>
        <taxon>Sordariales</taxon>
        <taxon>Lasiosphaeriaceae</taxon>
        <taxon>Cercophora</taxon>
    </lineage>
</organism>
<name>A0AAE0J1H9_9PEZI</name>
<accession>A0AAE0J1H9</accession>
<feature type="compositionally biased region" description="Basic and acidic residues" evidence="1">
    <location>
        <begin position="500"/>
        <end position="509"/>
    </location>
</feature>
<keyword evidence="3" id="KW-1185">Reference proteome</keyword>
<feature type="compositionally biased region" description="Basic and acidic residues" evidence="1">
    <location>
        <begin position="550"/>
        <end position="561"/>
    </location>
</feature>
<feature type="compositionally biased region" description="Acidic residues" evidence="1">
    <location>
        <begin position="342"/>
        <end position="359"/>
    </location>
</feature>
<reference evidence="2" key="1">
    <citation type="journal article" date="2023" name="Mol. Phylogenet. Evol.">
        <title>Genome-scale phylogeny and comparative genomics of the fungal order Sordariales.</title>
        <authorList>
            <person name="Hensen N."/>
            <person name="Bonometti L."/>
            <person name="Westerberg I."/>
            <person name="Brannstrom I.O."/>
            <person name="Guillou S."/>
            <person name="Cros-Aarteil S."/>
            <person name="Calhoun S."/>
            <person name="Haridas S."/>
            <person name="Kuo A."/>
            <person name="Mondo S."/>
            <person name="Pangilinan J."/>
            <person name="Riley R."/>
            <person name="LaButti K."/>
            <person name="Andreopoulos B."/>
            <person name="Lipzen A."/>
            <person name="Chen C."/>
            <person name="Yan M."/>
            <person name="Daum C."/>
            <person name="Ng V."/>
            <person name="Clum A."/>
            <person name="Steindorff A."/>
            <person name="Ohm R.A."/>
            <person name="Martin F."/>
            <person name="Silar P."/>
            <person name="Natvig D.O."/>
            <person name="Lalanne C."/>
            <person name="Gautier V."/>
            <person name="Ament-Velasquez S.L."/>
            <person name="Kruys A."/>
            <person name="Hutchinson M.I."/>
            <person name="Powell A.J."/>
            <person name="Barry K."/>
            <person name="Miller A.N."/>
            <person name="Grigoriev I.V."/>
            <person name="Debuchy R."/>
            <person name="Gladieux P."/>
            <person name="Hiltunen Thoren M."/>
            <person name="Johannesson H."/>
        </authorList>
    </citation>
    <scope>NUCLEOTIDE SEQUENCE</scope>
    <source>
        <strain evidence="2">SMH4131-1</strain>
    </source>
</reference>
<evidence type="ECO:0000256" key="1">
    <source>
        <dbReference type="SAM" id="MobiDB-lite"/>
    </source>
</evidence>
<feature type="compositionally biased region" description="Basic and acidic residues" evidence="1">
    <location>
        <begin position="165"/>
        <end position="176"/>
    </location>
</feature>
<sequence length="879" mass="98514">MSFSMKLSDSLNVLRRTTFSPFSALGNHQLKDFSESFPLFFPSLLATAANTSTVTAVDTNDAVSAIIPTTVICSLEPEYTVTNGLTVVPVTVVYSDPEPTVTTELTVTSIVPIFSFEPEYGVANELADIITCSEPEPKAVTTELAATLPTTTTLSGPDTPIKSIEFNKDSTSRRSSLDTLVNSDKETGSHDSDFEKENESWSDTEEKLVKAAGYLARFHAWAGKFTRSPESSLSPELAAIRQLSEEYLSNRRSVSPCPIFKDMGISSIDHDDDNIAVDIAHQSTRDTVVEKKLLATSEQDQMMDEEPFAEATFTSDHEQSAIASDSDNSESSVPSLTRSSSSEDDNSDFIADPESDDDDHSNTILAEEQIRSHIPAIKMNGEASGNILADALTSDSEYFGDADDEKSACGRSTPKVKILDLHDDADDEFSVDGDLASELVKNFEVDGCEVFAEKSDNGYIYYKEIFTADRVKYEYLTPMQIDDLLDFKTNERSLLARERLDHETAHSDPFEMTEAEEEELPHPMHLDGSDLSEFDYEELRSPTKPTFVNCDKKSHQEHTEGDLLFSKNAHDEEEEGEEELLPYTQAEEEEEYDLPAYDPYNEDGRSCRVGSRCDIDKVIHLSSEADDPMSDETVQGPGNYTDSEDESSSNNDNEVTEEKMAENDDITVKSQPGQDDAEDITPDDRDKAPLTIDSLPPLPAVKEFSDGWKVIEQFNFGFGCGGPFIVAVTNTDLVYCLTPQGRFELLKGDVAKQFDDWYYSTSTEERAKLLIYHADWDASYAREIQKKHWWFEYSDIDEYGNIYVQKNIEIESGISHGRLKRVDNLSRWDDNFMWFPKKELVKPSLGPELKVTTPEGEEWWLDDLSFYPGESWADDEEDE</sequence>
<protein>
    <submittedName>
        <fullName evidence="2">Uncharacterized protein</fullName>
    </submittedName>
</protein>
<feature type="compositionally biased region" description="Acidic residues" evidence="1">
    <location>
        <begin position="571"/>
        <end position="593"/>
    </location>
</feature>
<feature type="region of interest" description="Disordered" evidence="1">
    <location>
        <begin position="149"/>
        <end position="202"/>
    </location>
</feature>
<feature type="compositionally biased region" description="Low complexity" evidence="1">
    <location>
        <begin position="149"/>
        <end position="160"/>
    </location>
</feature>
<feature type="compositionally biased region" description="Basic and acidic residues" evidence="1">
    <location>
        <begin position="183"/>
        <end position="202"/>
    </location>
</feature>
<feature type="compositionally biased region" description="Low complexity" evidence="1">
    <location>
        <begin position="320"/>
        <end position="340"/>
    </location>
</feature>
<gene>
    <name evidence="2" type="ORF">B0T19DRAFT_395084</name>
</gene>